<dbReference type="AlphaFoldDB" id="A0A4Z0PBU7"/>
<proteinExistence type="predicted"/>
<accession>A0A4Z0PBU7</accession>
<name>A0A4Z0PBU7_9BACT</name>
<dbReference type="Proteomes" id="UP000298337">
    <property type="component" value="Unassembled WGS sequence"/>
</dbReference>
<protein>
    <submittedName>
        <fullName evidence="2">Uncharacterized protein</fullName>
    </submittedName>
</protein>
<feature type="compositionally biased region" description="Basic and acidic residues" evidence="1">
    <location>
        <begin position="80"/>
        <end position="91"/>
    </location>
</feature>
<gene>
    <name evidence="2" type="ORF">EU556_02540</name>
</gene>
<keyword evidence="3" id="KW-1185">Reference proteome</keyword>
<dbReference type="RefSeq" id="WP_135430732.1">
    <property type="nucleotide sequence ID" value="NZ_SRLA01000001.1"/>
</dbReference>
<reference evidence="2 3" key="1">
    <citation type="submission" date="2019-04" db="EMBL/GenBank/DDBJ databases">
        <authorList>
            <person name="Feng G."/>
            <person name="Zhang J."/>
            <person name="Zhu H."/>
        </authorList>
    </citation>
    <scope>NUCLEOTIDE SEQUENCE [LARGE SCALE GENOMIC DNA]</scope>
    <source>
        <strain evidence="2 3">92R-1</strain>
    </source>
</reference>
<feature type="compositionally biased region" description="Basic residues" evidence="1">
    <location>
        <begin position="111"/>
        <end position="128"/>
    </location>
</feature>
<evidence type="ECO:0000313" key="2">
    <source>
        <dbReference type="EMBL" id="TGE09728.1"/>
    </source>
</evidence>
<organism evidence="2 3">
    <name type="scientific">Hymenobacter fodinae</name>
    <dbReference type="NCBI Taxonomy" id="2510796"/>
    <lineage>
        <taxon>Bacteria</taxon>
        <taxon>Pseudomonadati</taxon>
        <taxon>Bacteroidota</taxon>
        <taxon>Cytophagia</taxon>
        <taxon>Cytophagales</taxon>
        <taxon>Hymenobacteraceae</taxon>
        <taxon>Hymenobacter</taxon>
    </lineage>
</organism>
<comment type="caution">
    <text evidence="2">The sequence shown here is derived from an EMBL/GenBank/DDBJ whole genome shotgun (WGS) entry which is preliminary data.</text>
</comment>
<evidence type="ECO:0000256" key="1">
    <source>
        <dbReference type="SAM" id="MobiDB-lite"/>
    </source>
</evidence>
<sequence length="141" mass="15215">MGKHKKNKKKAKQVQDAVPEDVLDAAVVSIKKFRKITNEIGKLSLGQKLVGGLVLTAAGLIYLDQRKGSDDSSRFTPKFDWPKLSDAKETSATEADDEEEEAPIRAATVPRKSRKGPKAGKGHGHAARKASAEDSSSIDFS</sequence>
<dbReference type="OrthoDB" id="887372at2"/>
<feature type="region of interest" description="Disordered" evidence="1">
    <location>
        <begin position="67"/>
        <end position="141"/>
    </location>
</feature>
<evidence type="ECO:0000313" key="3">
    <source>
        <dbReference type="Proteomes" id="UP000298337"/>
    </source>
</evidence>
<dbReference type="EMBL" id="SRLA01000001">
    <property type="protein sequence ID" value="TGE09728.1"/>
    <property type="molecule type" value="Genomic_DNA"/>
</dbReference>